<feature type="chain" id="PRO_5046841354" evidence="6">
    <location>
        <begin position="38"/>
        <end position="381"/>
    </location>
</feature>
<dbReference type="Pfam" id="PF13416">
    <property type="entry name" value="SBP_bac_8"/>
    <property type="match status" value="1"/>
</dbReference>
<keyword evidence="5" id="KW-0574">Periplasm</keyword>
<accession>A0ABY8JF72</accession>
<dbReference type="Proteomes" id="UP001221546">
    <property type="component" value="Chromosome"/>
</dbReference>
<feature type="signal peptide" evidence="6">
    <location>
        <begin position="1"/>
        <end position="37"/>
    </location>
</feature>
<evidence type="ECO:0000256" key="6">
    <source>
        <dbReference type="SAM" id="SignalP"/>
    </source>
</evidence>
<evidence type="ECO:0000256" key="4">
    <source>
        <dbReference type="ARBA" id="ARBA00022729"/>
    </source>
</evidence>
<keyword evidence="4 6" id="KW-0732">Signal</keyword>
<dbReference type="RefSeq" id="WP_310885267.1">
    <property type="nucleotide sequence ID" value="NZ_CP121646.1"/>
</dbReference>
<dbReference type="CDD" id="cd13589">
    <property type="entry name" value="PBP2_polyamine_RpCGA009"/>
    <property type="match status" value="1"/>
</dbReference>
<evidence type="ECO:0000313" key="7">
    <source>
        <dbReference type="EMBL" id="WFU62608.1"/>
    </source>
</evidence>
<dbReference type="SUPFAM" id="SSF53850">
    <property type="entry name" value="Periplasmic binding protein-like II"/>
    <property type="match status" value="1"/>
</dbReference>
<evidence type="ECO:0000256" key="3">
    <source>
        <dbReference type="ARBA" id="ARBA00022448"/>
    </source>
</evidence>
<dbReference type="EMBL" id="CP121646">
    <property type="protein sequence ID" value="WFU62608.1"/>
    <property type="molecule type" value="Genomic_DNA"/>
</dbReference>
<comment type="similarity">
    <text evidence="2">Belongs to the bacterial solute-binding protein 1 family.</text>
</comment>
<keyword evidence="8" id="KW-1185">Reference proteome</keyword>
<dbReference type="Gene3D" id="3.40.190.10">
    <property type="entry name" value="Periplasmic binding protein-like II"/>
    <property type="match status" value="2"/>
</dbReference>
<keyword evidence="3" id="KW-0813">Transport</keyword>
<evidence type="ECO:0000256" key="1">
    <source>
        <dbReference type="ARBA" id="ARBA00004418"/>
    </source>
</evidence>
<dbReference type="PANTHER" id="PTHR30006">
    <property type="entry name" value="THIAMINE-BINDING PERIPLASMIC PROTEIN-RELATED"/>
    <property type="match status" value="1"/>
</dbReference>
<sequence length="381" mass="41857">MSEQVSRKLPCRRLSRRSVLQSSVVLLSAPFVAKATAAFGQEKLAGSGQVVVCSYGGSFVENLRKYVSDPFTRATGIVVVDVTADNAEPQIKAMREAGRFDWDVAICNAFFPAYAELQQAGAFLPIDYSLWDDETFEGVPDSARLADGVLAYQSATVLAYDERAFPKGGPKSWADFWNIKEFPGPRGLGVYNSVGSLVAALIADGVARKDVWPLTDDKVDRALKKLDQIKPHVSKWWAAGGEPIQLLINGEYALTSAPDGRTLAAIKKGMPLRMVWDDAAIVDNYWTILRGGPNSTNAQKFISFVNRTGVAAAFTQATGYPGPNINQLKYLPAEMLPLININPENAAKTVRPDYPWWFAKRPDGKTNADHIQERWLAWRAG</sequence>
<evidence type="ECO:0000313" key="8">
    <source>
        <dbReference type="Proteomes" id="UP001221546"/>
    </source>
</evidence>
<protein>
    <submittedName>
        <fullName evidence="7">ABC transporter substrate-binding protein</fullName>
    </submittedName>
</protein>
<comment type="subcellular location">
    <subcellularLocation>
        <location evidence="1">Periplasm</location>
    </subcellularLocation>
</comment>
<evidence type="ECO:0000256" key="2">
    <source>
        <dbReference type="ARBA" id="ARBA00008520"/>
    </source>
</evidence>
<dbReference type="PANTHER" id="PTHR30006:SF3">
    <property type="entry name" value="THIAMINE-BINDING PERIPLASMIC PROTEIN"/>
    <property type="match status" value="1"/>
</dbReference>
<reference evidence="7 8" key="1">
    <citation type="submission" date="2023-04" db="EMBL/GenBank/DDBJ databases">
        <title>Australian commercial rhizobial inoculants.</title>
        <authorList>
            <person name="Kohlmeier M.G."/>
            <person name="O'Hara G.W."/>
            <person name="Colombi E."/>
            <person name="Ramsay J.P."/>
            <person name="Terpolilli J."/>
        </authorList>
    </citation>
    <scope>NUCLEOTIDE SEQUENCE [LARGE SCALE GENOMIC DNA]</scope>
    <source>
        <strain evidence="7 8">CB627</strain>
    </source>
</reference>
<name>A0ABY8JF72_9BRAD</name>
<evidence type="ECO:0000256" key="5">
    <source>
        <dbReference type="ARBA" id="ARBA00022764"/>
    </source>
</evidence>
<proteinExistence type="inferred from homology"/>
<dbReference type="InterPro" id="IPR006059">
    <property type="entry name" value="SBP"/>
</dbReference>
<organism evidence="7 8">
    <name type="scientific">Bradyrhizobium brasilense</name>
    <dbReference type="NCBI Taxonomy" id="1419277"/>
    <lineage>
        <taxon>Bacteria</taxon>
        <taxon>Pseudomonadati</taxon>
        <taxon>Pseudomonadota</taxon>
        <taxon>Alphaproteobacteria</taxon>
        <taxon>Hyphomicrobiales</taxon>
        <taxon>Nitrobacteraceae</taxon>
        <taxon>Bradyrhizobium</taxon>
    </lineage>
</organism>
<gene>
    <name evidence="7" type="ORF">QA636_34930</name>
</gene>